<protein>
    <submittedName>
        <fullName evidence="1">Uncharacterized protein</fullName>
    </submittedName>
</protein>
<comment type="caution">
    <text evidence="1">The sequence shown here is derived from an EMBL/GenBank/DDBJ whole genome shotgun (WGS) entry which is preliminary data.</text>
</comment>
<organism evidence="1 2">
    <name type="scientific">Caerostris extrusa</name>
    <name type="common">Bark spider</name>
    <name type="synonym">Caerostris bankana</name>
    <dbReference type="NCBI Taxonomy" id="172846"/>
    <lineage>
        <taxon>Eukaryota</taxon>
        <taxon>Metazoa</taxon>
        <taxon>Ecdysozoa</taxon>
        <taxon>Arthropoda</taxon>
        <taxon>Chelicerata</taxon>
        <taxon>Arachnida</taxon>
        <taxon>Araneae</taxon>
        <taxon>Araneomorphae</taxon>
        <taxon>Entelegynae</taxon>
        <taxon>Araneoidea</taxon>
        <taxon>Araneidae</taxon>
        <taxon>Caerostris</taxon>
    </lineage>
</organism>
<accession>A0AAV4P567</accession>
<feature type="non-terminal residue" evidence="1">
    <location>
        <position position="38"/>
    </location>
</feature>
<gene>
    <name evidence="1" type="ORF">CEXT_400851</name>
</gene>
<sequence>MMKPEPAAGPVRPQQTANDDFPLWLKYGVRFRGSVAAI</sequence>
<proteinExistence type="predicted"/>
<name>A0AAV4P567_CAEEX</name>
<dbReference type="EMBL" id="BPLR01021601">
    <property type="protein sequence ID" value="GIX91643.1"/>
    <property type="molecule type" value="Genomic_DNA"/>
</dbReference>
<keyword evidence="2" id="KW-1185">Reference proteome</keyword>
<dbReference type="Proteomes" id="UP001054945">
    <property type="component" value="Unassembled WGS sequence"/>
</dbReference>
<evidence type="ECO:0000313" key="2">
    <source>
        <dbReference type="Proteomes" id="UP001054945"/>
    </source>
</evidence>
<dbReference type="AlphaFoldDB" id="A0AAV4P567"/>
<reference evidence="1 2" key="1">
    <citation type="submission" date="2021-06" db="EMBL/GenBank/DDBJ databases">
        <title>Caerostris extrusa draft genome.</title>
        <authorList>
            <person name="Kono N."/>
            <person name="Arakawa K."/>
        </authorList>
    </citation>
    <scope>NUCLEOTIDE SEQUENCE [LARGE SCALE GENOMIC DNA]</scope>
</reference>
<evidence type="ECO:0000313" key="1">
    <source>
        <dbReference type="EMBL" id="GIX91643.1"/>
    </source>
</evidence>